<dbReference type="EMBL" id="BMGZ01000001">
    <property type="protein sequence ID" value="GGH92928.1"/>
    <property type="molecule type" value="Genomic_DNA"/>
</dbReference>
<reference evidence="2" key="1">
    <citation type="journal article" date="2014" name="Int. J. Syst. Evol. Microbiol.">
        <title>Complete genome sequence of Corynebacterium casei LMG S-19264T (=DSM 44701T), isolated from a smear-ripened cheese.</title>
        <authorList>
            <consortium name="US DOE Joint Genome Institute (JGI-PGF)"/>
            <person name="Walter F."/>
            <person name="Albersmeier A."/>
            <person name="Kalinowski J."/>
            <person name="Ruckert C."/>
        </authorList>
    </citation>
    <scope>NUCLEOTIDE SEQUENCE</scope>
    <source>
        <strain evidence="2">CGMCC 1.14984</strain>
    </source>
</reference>
<comment type="similarity">
    <text evidence="1">Belongs to the glycosyltransferase 20 family.</text>
</comment>
<dbReference type="GO" id="GO:0005992">
    <property type="term" value="P:trehalose biosynthetic process"/>
    <property type="evidence" value="ECO:0007669"/>
    <property type="project" value="InterPro"/>
</dbReference>
<dbReference type="InterPro" id="IPR001830">
    <property type="entry name" value="Glyco_trans_20"/>
</dbReference>
<dbReference type="RefSeq" id="WP_155136519.1">
    <property type="nucleotide sequence ID" value="NZ_BMGZ01000001.1"/>
</dbReference>
<reference evidence="3 5" key="2">
    <citation type="submission" date="2020-02" db="EMBL/GenBank/DDBJ databases">
        <title>Genome sequence of Parvularcula flava strain NH6-79.</title>
        <authorList>
            <person name="Abdul Karim M.H."/>
            <person name="Lam M.Q."/>
            <person name="Chen S.J."/>
            <person name="Yahya A."/>
            <person name="Shahir S."/>
            <person name="Shamsir M.S."/>
            <person name="Chong C.S."/>
        </authorList>
    </citation>
    <scope>NUCLEOTIDE SEQUENCE [LARGE SCALE GENOMIC DNA]</scope>
    <source>
        <strain evidence="3 5">NH6-79</strain>
    </source>
</reference>
<dbReference type="SUPFAM" id="SSF53756">
    <property type="entry name" value="UDP-Glycosyltransferase/glycogen phosphorylase"/>
    <property type="match status" value="1"/>
</dbReference>
<organism evidence="2 4">
    <name type="scientific">Aquisalinus luteolus</name>
    <dbReference type="NCBI Taxonomy" id="1566827"/>
    <lineage>
        <taxon>Bacteria</taxon>
        <taxon>Pseudomonadati</taxon>
        <taxon>Pseudomonadota</taxon>
        <taxon>Alphaproteobacteria</taxon>
        <taxon>Parvularculales</taxon>
        <taxon>Parvularculaceae</taxon>
        <taxon>Aquisalinus</taxon>
    </lineage>
</organism>
<dbReference type="Pfam" id="PF00982">
    <property type="entry name" value="Glyco_transf_20"/>
    <property type="match status" value="1"/>
</dbReference>
<comment type="caution">
    <text evidence="2">The sequence shown here is derived from an EMBL/GenBank/DDBJ whole genome shotgun (WGS) entry which is preliminary data.</text>
</comment>
<dbReference type="Proteomes" id="UP000621856">
    <property type="component" value="Unassembled WGS sequence"/>
</dbReference>
<gene>
    <name evidence="3" type="ORF">FF098_001755</name>
    <name evidence="2" type="ORF">GCM10011355_03570</name>
</gene>
<evidence type="ECO:0000313" key="4">
    <source>
        <dbReference type="Proteomes" id="UP000621856"/>
    </source>
</evidence>
<dbReference type="PANTHER" id="PTHR10788">
    <property type="entry name" value="TREHALOSE-6-PHOSPHATE SYNTHASE"/>
    <property type="match status" value="1"/>
</dbReference>
<dbReference type="GO" id="GO:0003825">
    <property type="term" value="F:alpha,alpha-trehalose-phosphate synthase (UDP-forming) activity"/>
    <property type="evidence" value="ECO:0007669"/>
    <property type="project" value="TreeGrafter"/>
</dbReference>
<sequence length="468" mass="53073">MGRLIGVSNRTAADPNARAGGLAVALWDALVSSNGTWFGWSGRTVDEARGIEMFSDDGVDFALVDLTHEEHERFYLGYSNRALWPIFHYRTDLANFDDEDFAGYEAVNHRFARLLSKQLKPDDVVWVHDYHFCLMGEELRQHGFDGRIGYFLHIPFPAPEVFRTLPEHTRLARAMTAYNLLGFQTDDHRANFERYLLEFAGGRKNEDGTISVHGRTVRLKAYPIGIDVDDFAALAEKDKAREASSRIGKFLGGRELVLGVDRMDYSKGLPQRFEAVGRMIRDYPDLHGKVSYTQIAPPSRTKVDEYAELREQLDQLSGSINGDHGDLDWIPIRYLARSYTRDELAGLYRIARVGLVTPLRDGMNLVAKEFIAAQDPHDPGVLVLSHFAGAASQMPEALLVNPYDTHEVADAIYRAIHMPLEERKERWNAINETIREKDIFWWRQSFLHDLGHIDVDSDIAPVELNGAA</sequence>
<protein>
    <submittedName>
        <fullName evidence="2">Trehalose-6-phosphate synthase</fullName>
    </submittedName>
</protein>
<evidence type="ECO:0000313" key="5">
    <source>
        <dbReference type="Proteomes" id="UP000818603"/>
    </source>
</evidence>
<evidence type="ECO:0000313" key="3">
    <source>
        <dbReference type="EMBL" id="NHK26630.1"/>
    </source>
</evidence>
<dbReference type="EMBL" id="VCJR02000001">
    <property type="protein sequence ID" value="NHK26630.1"/>
    <property type="molecule type" value="Genomic_DNA"/>
</dbReference>
<dbReference type="AlphaFoldDB" id="A0A8J3A1E5"/>
<reference evidence="2" key="3">
    <citation type="submission" date="2020-09" db="EMBL/GenBank/DDBJ databases">
        <authorList>
            <person name="Sun Q."/>
            <person name="Zhou Y."/>
        </authorList>
    </citation>
    <scope>NUCLEOTIDE SEQUENCE</scope>
    <source>
        <strain evidence="2">CGMCC 1.14984</strain>
    </source>
</reference>
<name>A0A8J3A1E5_9PROT</name>
<proteinExistence type="inferred from homology"/>
<dbReference type="PANTHER" id="PTHR10788:SF106">
    <property type="entry name" value="BCDNA.GH08860"/>
    <property type="match status" value="1"/>
</dbReference>
<accession>A0A8J3A1E5</accession>
<dbReference type="Proteomes" id="UP000818603">
    <property type="component" value="Unassembled WGS sequence"/>
</dbReference>
<evidence type="ECO:0000256" key="1">
    <source>
        <dbReference type="ARBA" id="ARBA00008799"/>
    </source>
</evidence>
<dbReference type="Gene3D" id="3.40.50.2000">
    <property type="entry name" value="Glycogen Phosphorylase B"/>
    <property type="match status" value="2"/>
</dbReference>
<evidence type="ECO:0000313" key="2">
    <source>
        <dbReference type="EMBL" id="GGH92928.1"/>
    </source>
</evidence>
<dbReference type="CDD" id="cd03788">
    <property type="entry name" value="GT20_TPS"/>
    <property type="match status" value="1"/>
</dbReference>
<keyword evidence="5" id="KW-1185">Reference proteome</keyword>